<evidence type="ECO:0000256" key="9">
    <source>
        <dbReference type="ARBA" id="ARBA00022840"/>
    </source>
</evidence>
<dbReference type="InterPro" id="IPR004483">
    <property type="entry name" value="SMUBP-2/Hcs1-like"/>
</dbReference>
<sequence length="684" mass="78501">MNKELAAKFLSSISHEREQDIEMTSRLLTTLSLQQLVLNGLAINNIHLENIRSGLIGKLYMELGPNLEINDKIQRGDIKIGDIVLIRPAKTKTKTKAKAKKVPEDSSEEGQVECSGVIYKMNDNQITIALEESQEVVATTFYSYNKLYILKTTNTITYKRMESTMRKLSEFGSLIQDKIIQYLTNERPFIPNTSQSQNAGFFQNPNLNDSQKTAINFAINNDLTIIHGPPGTGKTFTLIELIQQLLTKQPEKRILICGPSNISVDTILERLTPLVPNNLLLRIGHPARLLDSNKRHSLDILSKKNTIVKDISHEIDKLIQENKKLKNYKQRRENWNEIKLLRKDLKKREFKTIKDLIIQSRIVVTTLHGSSSRELCSLYRDDPDFKLFDTLIIDEVSQAMEPQCWIPLIAHQNQFSKLILTGDNKQLPPTIKTEDDQKVIHNLETTLFDRLIKNFPKREMVKFLNVQYRMNEKIMEFPSQSMYHGKLLADVTVANRLLIDLPNVDVTPFDDDDDVDTKLPLIWYDTQGDEFPETADGATILGSKYNEGEIAIVKEHIQSLRSSNVPQESIGIISPYSAQVSHMKRLIHDELKLTDIEISTVDGFQGREKDVVILSLVRSNEKFEVGFLKEERRLNVAMTRPRRQLVVVGNIEALQRCGNKYLKNWSEWCEENADVRYPNIDDYL</sequence>
<evidence type="ECO:0000256" key="10">
    <source>
        <dbReference type="ARBA" id="ARBA00023242"/>
    </source>
</evidence>
<dbReference type="CDD" id="cd18808">
    <property type="entry name" value="SF1_C_Upf1"/>
    <property type="match status" value="1"/>
</dbReference>
<dbReference type="FunFam" id="3.40.50.300:FF:001171">
    <property type="entry name" value="DNA-binding protein SMUBP-2"/>
    <property type="match status" value="1"/>
</dbReference>
<evidence type="ECO:0000256" key="11">
    <source>
        <dbReference type="ARBA" id="ARBA00048432"/>
    </source>
</evidence>
<keyword evidence="10" id="KW-0539">Nucleus</keyword>
<evidence type="ECO:0000256" key="7">
    <source>
        <dbReference type="ARBA" id="ARBA00022801"/>
    </source>
</evidence>
<dbReference type="HOGENOM" id="CLU_001666_8_2_1"/>
<dbReference type="SUPFAM" id="SSF52540">
    <property type="entry name" value="P-loop containing nucleoside triphosphate hydrolases"/>
    <property type="match status" value="1"/>
</dbReference>
<evidence type="ECO:0000256" key="5">
    <source>
        <dbReference type="ARBA" id="ARBA00022490"/>
    </source>
</evidence>
<comment type="subcellular location">
    <subcellularLocation>
        <location evidence="2">Cytoplasm</location>
    </subcellularLocation>
    <subcellularLocation>
        <location evidence="1">Nucleus</location>
    </subcellularLocation>
</comment>
<keyword evidence="9" id="KW-0067">ATP-binding</keyword>
<dbReference type="Proteomes" id="UP000006968">
    <property type="component" value="Chromosome XI"/>
</dbReference>
<dbReference type="Gene3D" id="3.40.50.300">
    <property type="entry name" value="P-loop containing nucleotide triphosphate hydrolases"/>
    <property type="match status" value="2"/>
</dbReference>
<dbReference type="PANTHER" id="PTHR43788:SF8">
    <property type="entry name" value="DNA-BINDING PROTEIN SMUBP-2"/>
    <property type="match status" value="1"/>
</dbReference>
<dbReference type="Pfam" id="PF13087">
    <property type="entry name" value="AAA_12"/>
    <property type="match status" value="1"/>
</dbReference>
<dbReference type="GO" id="GO:0005524">
    <property type="term" value="F:ATP binding"/>
    <property type="evidence" value="ECO:0007669"/>
    <property type="project" value="UniProtKB-KW"/>
</dbReference>
<keyword evidence="8" id="KW-0347">Helicase</keyword>
<dbReference type="EC" id="3.6.4.12" evidence="4"/>
<dbReference type="Pfam" id="PF21138">
    <property type="entry name" value="SMUBP-2_HCS1_1B"/>
    <property type="match status" value="1"/>
</dbReference>
<dbReference type="NCBIfam" id="TIGR00376">
    <property type="entry name" value="IGHMBP2 family helicase"/>
    <property type="match status" value="1"/>
</dbReference>
<dbReference type="OrthoDB" id="6513042at2759"/>
<comment type="similarity">
    <text evidence="3">Belongs to the DNA2/NAM7 helicase family.</text>
</comment>
<dbReference type="PANTHER" id="PTHR43788">
    <property type="entry name" value="DNA2/NAM7 HELICASE FAMILY MEMBER"/>
    <property type="match status" value="1"/>
</dbReference>
<evidence type="ECO:0000259" key="14">
    <source>
        <dbReference type="SMART" id="SM00487"/>
    </source>
</evidence>
<dbReference type="FunFam" id="3.40.50.300:FF:001868">
    <property type="entry name" value="DNA helicase A"/>
    <property type="match status" value="1"/>
</dbReference>
<evidence type="ECO:0000256" key="8">
    <source>
        <dbReference type="ARBA" id="ARBA00022806"/>
    </source>
</evidence>
<comment type="catalytic activity">
    <reaction evidence="11">
        <text>ATP + H2O = ADP + phosphate + H(+)</text>
        <dbReference type="Rhea" id="RHEA:13065"/>
        <dbReference type="ChEBI" id="CHEBI:15377"/>
        <dbReference type="ChEBI" id="CHEBI:15378"/>
        <dbReference type="ChEBI" id="CHEBI:30616"/>
        <dbReference type="ChEBI" id="CHEBI:43474"/>
        <dbReference type="ChEBI" id="CHEBI:456216"/>
        <dbReference type="EC" id="3.6.4.12"/>
    </reaction>
    <physiologicalReaction direction="left-to-right" evidence="11">
        <dbReference type="Rhea" id="RHEA:13066"/>
    </physiologicalReaction>
</comment>
<evidence type="ECO:0000256" key="12">
    <source>
        <dbReference type="SAM" id="Coils"/>
    </source>
</evidence>
<evidence type="ECO:0000256" key="4">
    <source>
        <dbReference type="ARBA" id="ARBA00012551"/>
    </source>
</evidence>
<gene>
    <name evidence="15" type="ORF">SU7_2026</name>
</gene>
<comment type="caution">
    <text evidence="15">The sequence shown here is derived from an EMBL/GenBank/DDBJ whole genome shotgun (WGS) entry which is preliminary data.</text>
</comment>
<reference evidence="15 16" key="1">
    <citation type="journal article" date="2013" name="BMC Genomics">
        <title>High quality de novo sequencing and assembly of the Saccharomyces arboricolus genome.</title>
        <authorList>
            <person name="Liti G."/>
            <person name="Nguyen Ba A.N."/>
            <person name="Blythe M."/>
            <person name="Mueller C.A."/>
            <person name="Bergstroem A."/>
            <person name="Cubillos F.A."/>
            <person name="Dafhnis-Calas F."/>
            <person name="Khoshraftar S."/>
            <person name="Malla S."/>
            <person name="Mehta N."/>
            <person name="Siow C.C."/>
            <person name="Warringer J."/>
            <person name="Moses A.M."/>
            <person name="Louis E.J."/>
            <person name="Nieduszynski C.A."/>
        </authorList>
    </citation>
    <scope>NUCLEOTIDE SEQUENCE [LARGE SCALE GENOMIC DNA]</scope>
    <source>
        <strain evidence="16">H-6 / AS 2.3317 / CBS 10644</strain>
    </source>
</reference>
<keyword evidence="16" id="KW-1185">Reference proteome</keyword>
<dbReference type="SMART" id="SM00487">
    <property type="entry name" value="DEXDc"/>
    <property type="match status" value="1"/>
</dbReference>
<dbReference type="SMART" id="SM00382">
    <property type="entry name" value="AAA"/>
    <property type="match status" value="1"/>
</dbReference>
<dbReference type="InterPro" id="IPR050534">
    <property type="entry name" value="Coronavir_polyprotein_1ab"/>
</dbReference>
<dbReference type="AlphaFoldDB" id="J8PZV0"/>
<feature type="domain" description="Helicase ATP-binding" evidence="14">
    <location>
        <begin position="203"/>
        <end position="477"/>
    </location>
</feature>
<dbReference type="EMBL" id="ALIE01000128">
    <property type="protein sequence ID" value="EJS42903.1"/>
    <property type="molecule type" value="Genomic_DNA"/>
</dbReference>
<dbReference type="InterPro" id="IPR047187">
    <property type="entry name" value="SF1_C_Upf1"/>
</dbReference>
<dbReference type="GO" id="GO:0043139">
    <property type="term" value="F:5'-3' DNA helicase activity"/>
    <property type="evidence" value="ECO:0007669"/>
    <property type="project" value="TreeGrafter"/>
</dbReference>
<evidence type="ECO:0000256" key="6">
    <source>
        <dbReference type="ARBA" id="ARBA00022741"/>
    </source>
</evidence>
<keyword evidence="6" id="KW-0547">Nucleotide-binding</keyword>
<dbReference type="Gene3D" id="2.40.30.270">
    <property type="match status" value="1"/>
</dbReference>
<dbReference type="GO" id="GO:0003723">
    <property type="term" value="F:RNA binding"/>
    <property type="evidence" value="ECO:0007669"/>
    <property type="project" value="InterPro"/>
</dbReference>
<dbReference type="GO" id="GO:0005634">
    <property type="term" value="C:nucleus"/>
    <property type="evidence" value="ECO:0007669"/>
    <property type="project" value="UniProtKB-SubCell"/>
</dbReference>
<evidence type="ECO:0000256" key="2">
    <source>
        <dbReference type="ARBA" id="ARBA00004496"/>
    </source>
</evidence>
<dbReference type="GO" id="GO:0005737">
    <property type="term" value="C:cytoplasm"/>
    <property type="evidence" value="ECO:0007669"/>
    <property type="project" value="UniProtKB-SubCell"/>
</dbReference>
<evidence type="ECO:0000259" key="13">
    <source>
        <dbReference type="SMART" id="SM00382"/>
    </source>
</evidence>
<dbReference type="InterPro" id="IPR003593">
    <property type="entry name" value="AAA+_ATPase"/>
</dbReference>
<dbReference type="GO" id="GO:0003677">
    <property type="term" value="F:DNA binding"/>
    <property type="evidence" value="ECO:0007669"/>
    <property type="project" value="InterPro"/>
</dbReference>
<evidence type="ECO:0000313" key="16">
    <source>
        <dbReference type="Proteomes" id="UP000006968"/>
    </source>
</evidence>
<dbReference type="InterPro" id="IPR041677">
    <property type="entry name" value="DNA2/NAM7_AAA_11"/>
</dbReference>
<keyword evidence="12" id="KW-0175">Coiled coil</keyword>
<dbReference type="InterPro" id="IPR027417">
    <property type="entry name" value="P-loop_NTPase"/>
</dbReference>
<name>J8PZV0_SACAR</name>
<evidence type="ECO:0000256" key="3">
    <source>
        <dbReference type="ARBA" id="ARBA00007913"/>
    </source>
</evidence>
<dbReference type="InterPro" id="IPR041679">
    <property type="entry name" value="DNA2/NAM7-like_C"/>
</dbReference>
<dbReference type="Pfam" id="PF13086">
    <property type="entry name" value="AAA_11"/>
    <property type="match status" value="1"/>
</dbReference>
<feature type="coiled-coil region" evidence="12">
    <location>
        <begin position="308"/>
        <end position="338"/>
    </location>
</feature>
<dbReference type="GO" id="GO:0016787">
    <property type="term" value="F:hydrolase activity"/>
    <property type="evidence" value="ECO:0007669"/>
    <property type="project" value="UniProtKB-KW"/>
</dbReference>
<accession>J8PZV0</accession>
<keyword evidence="7" id="KW-0378">Hydrolase</keyword>
<protein>
    <recommendedName>
        <fullName evidence="4">DNA helicase</fullName>
        <ecNumber evidence="4">3.6.4.12</ecNumber>
    </recommendedName>
</protein>
<evidence type="ECO:0000256" key="1">
    <source>
        <dbReference type="ARBA" id="ARBA00004123"/>
    </source>
</evidence>
<dbReference type="InterPro" id="IPR014001">
    <property type="entry name" value="Helicase_ATP-bd"/>
</dbReference>
<keyword evidence="5" id="KW-0963">Cytoplasm</keyword>
<organism evidence="15 16">
    <name type="scientific">Saccharomyces arboricola (strain H-6 / AS 2.3317 / CBS 10644)</name>
    <name type="common">Yeast</name>
    <dbReference type="NCBI Taxonomy" id="1160507"/>
    <lineage>
        <taxon>Eukaryota</taxon>
        <taxon>Fungi</taxon>
        <taxon>Dikarya</taxon>
        <taxon>Ascomycota</taxon>
        <taxon>Saccharomycotina</taxon>
        <taxon>Saccharomycetes</taxon>
        <taxon>Saccharomycetales</taxon>
        <taxon>Saccharomycetaceae</taxon>
        <taxon>Saccharomyces</taxon>
    </lineage>
</organism>
<evidence type="ECO:0000313" key="15">
    <source>
        <dbReference type="EMBL" id="EJS42903.1"/>
    </source>
</evidence>
<dbReference type="InterPro" id="IPR048761">
    <property type="entry name" value="SMUBP-2_HCS1_1B"/>
</dbReference>
<feature type="domain" description="AAA+ ATPase" evidence="13">
    <location>
        <begin position="220"/>
        <end position="445"/>
    </location>
</feature>
<proteinExistence type="inferred from homology"/>